<protein>
    <submittedName>
        <fullName evidence="2">DUF1120 domain-containing protein</fullName>
    </submittedName>
</protein>
<comment type="caution">
    <text evidence="2">The sequence shown here is derived from an EMBL/GenBank/DDBJ whole genome shotgun (WGS) entry which is preliminary data.</text>
</comment>
<feature type="chain" id="PRO_5046906421" evidence="1">
    <location>
        <begin position="27"/>
        <end position="222"/>
    </location>
</feature>
<keyword evidence="3" id="KW-1185">Reference proteome</keyword>
<evidence type="ECO:0000313" key="3">
    <source>
        <dbReference type="Proteomes" id="UP001306592"/>
    </source>
</evidence>
<sequence>MTLKIKKLSCALALLCSVTVSQNALAADSAMLEIRGVIKPPSCNIDFQGGGRLDWGKIRASELKRDEPTWLSQKSTSLNVSCASPTLFSIKSKDVAELAGTPLDGVPDPALQFSLGATRENKLVGVYRISTIREASQLNSKPDIFFVSSDDHGSSWTRTNTIEWSNSETLNAFSDSVTAAPVVASNVMLNIQVTPAISPADELGKLENIPLNGNATFDIVYL</sequence>
<organism evidence="2 3">
    <name type="scientific">Erwinia aphidicola</name>
    <dbReference type="NCBI Taxonomy" id="68334"/>
    <lineage>
        <taxon>Bacteria</taxon>
        <taxon>Pseudomonadati</taxon>
        <taxon>Pseudomonadota</taxon>
        <taxon>Gammaproteobacteria</taxon>
        <taxon>Enterobacterales</taxon>
        <taxon>Erwiniaceae</taxon>
        <taxon>Erwinia</taxon>
    </lineage>
</organism>
<proteinExistence type="predicted"/>
<dbReference type="Pfam" id="PF06551">
    <property type="entry name" value="DUF1120"/>
    <property type="match status" value="1"/>
</dbReference>
<dbReference type="RefSeq" id="WP_336202462.1">
    <property type="nucleotide sequence ID" value="NZ_JBANEI010000002.1"/>
</dbReference>
<reference evidence="2 3" key="1">
    <citation type="submission" date="2024-02" db="EMBL/GenBank/DDBJ databases">
        <title>First report Erwinia aphidicola in onion in Chile.</title>
        <authorList>
            <person name="Valenzuela M."/>
            <person name="Pena M."/>
            <person name="Dutta B."/>
        </authorList>
    </citation>
    <scope>NUCLEOTIDE SEQUENCE [LARGE SCALE GENOMIC DNA]</scope>
    <source>
        <strain evidence="2 3">QCJ3A</strain>
    </source>
</reference>
<dbReference type="EMBL" id="JBANEI010000002">
    <property type="protein sequence ID" value="MEI2680872.1"/>
    <property type="molecule type" value="Genomic_DNA"/>
</dbReference>
<dbReference type="Proteomes" id="UP001306592">
    <property type="component" value="Unassembled WGS sequence"/>
</dbReference>
<feature type="signal peptide" evidence="1">
    <location>
        <begin position="1"/>
        <end position="26"/>
    </location>
</feature>
<keyword evidence="1" id="KW-0732">Signal</keyword>
<gene>
    <name evidence="2" type="ORF">V8N49_04265</name>
</gene>
<accession>A0ABU8DCY1</accession>
<evidence type="ECO:0000256" key="1">
    <source>
        <dbReference type="SAM" id="SignalP"/>
    </source>
</evidence>
<evidence type="ECO:0000313" key="2">
    <source>
        <dbReference type="EMBL" id="MEI2680872.1"/>
    </source>
</evidence>
<dbReference type="InterPro" id="IPR010546">
    <property type="entry name" value="DUF1120"/>
</dbReference>
<name>A0ABU8DCY1_ERWAP</name>